<dbReference type="NCBIfam" id="TIGR02532">
    <property type="entry name" value="IV_pilin_GFxxxE"/>
    <property type="match status" value="1"/>
</dbReference>
<keyword evidence="4" id="KW-0998">Cell outer membrane</keyword>
<evidence type="ECO:0000313" key="7">
    <source>
        <dbReference type="Proteomes" id="UP000644548"/>
    </source>
</evidence>
<evidence type="ECO:0000256" key="5">
    <source>
        <dbReference type="SAM" id="Phobius"/>
    </source>
</evidence>
<reference evidence="7" key="1">
    <citation type="journal article" date="2019" name="Int. J. Syst. Evol. Microbiol.">
        <title>The Global Catalogue of Microorganisms (GCM) 10K type strain sequencing project: providing services to taxonomists for standard genome sequencing and annotation.</title>
        <authorList>
            <consortium name="The Broad Institute Genomics Platform"/>
            <consortium name="The Broad Institute Genome Sequencing Center for Infectious Disease"/>
            <person name="Wu L."/>
            <person name="Ma J."/>
        </authorList>
    </citation>
    <scope>NUCLEOTIDE SEQUENCE [LARGE SCALE GENOMIC DNA]</scope>
    <source>
        <strain evidence="7">JCM 31405</strain>
    </source>
</reference>
<evidence type="ECO:0008006" key="8">
    <source>
        <dbReference type="Google" id="ProtNLM"/>
    </source>
</evidence>
<dbReference type="RefSeq" id="WP_189074160.1">
    <property type="nucleotide sequence ID" value="NZ_BMQN01000011.1"/>
</dbReference>
<dbReference type="InterPro" id="IPR045584">
    <property type="entry name" value="Pilin-like"/>
</dbReference>
<keyword evidence="5" id="KW-0812">Transmembrane</keyword>
<evidence type="ECO:0000256" key="4">
    <source>
        <dbReference type="ARBA" id="ARBA00023237"/>
    </source>
</evidence>
<keyword evidence="3" id="KW-0574">Periplasm</keyword>
<dbReference type="Pfam" id="PF07963">
    <property type="entry name" value="N_methyl"/>
    <property type="match status" value="1"/>
</dbReference>
<dbReference type="SUPFAM" id="SSF54523">
    <property type="entry name" value="Pili subunits"/>
    <property type="match status" value="1"/>
</dbReference>
<accession>A0ABQ2S6U5</accession>
<organism evidence="6 7">
    <name type="scientific">Deinococcus sedimenti</name>
    <dbReference type="NCBI Taxonomy" id="1867090"/>
    <lineage>
        <taxon>Bacteria</taxon>
        <taxon>Thermotogati</taxon>
        <taxon>Deinococcota</taxon>
        <taxon>Deinococci</taxon>
        <taxon>Deinococcales</taxon>
        <taxon>Deinococcaceae</taxon>
        <taxon>Deinococcus</taxon>
    </lineage>
</organism>
<protein>
    <recommendedName>
        <fullName evidence="8">Prepilin-type N-terminal cleavage/methylation domain-containing protein</fullName>
    </recommendedName>
</protein>
<comment type="subcellular location">
    <subcellularLocation>
        <location evidence="1">Cell outer membrane</location>
        <topology evidence="1">Single-pass membrane protein</topology>
    </subcellularLocation>
    <subcellularLocation>
        <location evidence="2">Periplasm</location>
    </subcellularLocation>
</comment>
<keyword evidence="7" id="KW-1185">Reference proteome</keyword>
<gene>
    <name evidence="6" type="ORF">GCM10008960_31770</name>
</gene>
<dbReference type="Gene3D" id="3.30.700.10">
    <property type="entry name" value="Glycoprotein, Type 4 Pilin"/>
    <property type="match status" value="1"/>
</dbReference>
<keyword evidence="5" id="KW-1133">Transmembrane helix</keyword>
<dbReference type="PROSITE" id="PS00409">
    <property type="entry name" value="PROKAR_NTER_METHYL"/>
    <property type="match status" value="1"/>
</dbReference>
<dbReference type="Proteomes" id="UP000644548">
    <property type="component" value="Unassembled WGS sequence"/>
</dbReference>
<comment type="caution">
    <text evidence="6">The sequence shown here is derived from an EMBL/GenBank/DDBJ whole genome shotgun (WGS) entry which is preliminary data.</text>
</comment>
<evidence type="ECO:0000256" key="1">
    <source>
        <dbReference type="ARBA" id="ARBA00004203"/>
    </source>
</evidence>
<keyword evidence="5" id="KW-0472">Membrane</keyword>
<evidence type="ECO:0000256" key="3">
    <source>
        <dbReference type="ARBA" id="ARBA00022764"/>
    </source>
</evidence>
<feature type="transmembrane region" description="Helical" evidence="5">
    <location>
        <begin position="7"/>
        <end position="29"/>
    </location>
</feature>
<proteinExistence type="predicted"/>
<evidence type="ECO:0000313" key="6">
    <source>
        <dbReference type="EMBL" id="GGS02798.1"/>
    </source>
</evidence>
<sequence length="125" mass="12646">MRQGFTLIELLVVIAIIMVLAVLLLPSYAGAINDIDRKAATLHAQAVRLALNTALAGNPSVTTAAWGNVACTAAQDVTSSGVTAPNGGNGWSAAPRGAPCVATAETQRTYRVTVTLADGTTASAP</sequence>
<dbReference type="EMBL" id="BMQN01000011">
    <property type="protein sequence ID" value="GGS02798.1"/>
    <property type="molecule type" value="Genomic_DNA"/>
</dbReference>
<dbReference type="InterPro" id="IPR012902">
    <property type="entry name" value="N_methyl_site"/>
</dbReference>
<name>A0ABQ2S6U5_9DEIO</name>
<evidence type="ECO:0000256" key="2">
    <source>
        <dbReference type="ARBA" id="ARBA00004418"/>
    </source>
</evidence>